<dbReference type="SUPFAM" id="SSF56935">
    <property type="entry name" value="Porins"/>
    <property type="match status" value="1"/>
</dbReference>
<feature type="signal peptide" evidence="10">
    <location>
        <begin position="1"/>
        <end position="27"/>
    </location>
</feature>
<dbReference type="InterPro" id="IPR039426">
    <property type="entry name" value="TonB-dep_rcpt-like"/>
</dbReference>
<evidence type="ECO:0000256" key="9">
    <source>
        <dbReference type="PROSITE-ProRule" id="PRU10144"/>
    </source>
</evidence>
<dbReference type="PROSITE" id="PS00430">
    <property type="entry name" value="TONB_DEPENDENT_REC_1"/>
    <property type="match status" value="1"/>
</dbReference>
<dbReference type="PANTHER" id="PTHR30069">
    <property type="entry name" value="TONB-DEPENDENT OUTER MEMBRANE RECEPTOR"/>
    <property type="match status" value="1"/>
</dbReference>
<keyword evidence="6 7" id="KW-0998">Cell outer membrane</keyword>
<feature type="short sequence motif" description="TonB C-terminal box" evidence="9">
    <location>
        <begin position="981"/>
        <end position="998"/>
    </location>
</feature>
<dbReference type="PANTHER" id="PTHR30069:SF46">
    <property type="entry name" value="OAR PROTEIN"/>
    <property type="match status" value="1"/>
</dbReference>
<dbReference type="Proteomes" id="UP000014115">
    <property type="component" value="Unassembled WGS sequence"/>
</dbReference>
<evidence type="ECO:0000256" key="2">
    <source>
        <dbReference type="ARBA" id="ARBA00022448"/>
    </source>
</evidence>
<dbReference type="PATRIC" id="fig|740709.3.peg.2015"/>
<dbReference type="InterPro" id="IPR037066">
    <property type="entry name" value="Plug_dom_sf"/>
</dbReference>
<keyword evidence="8" id="KW-0798">TonB box</keyword>
<evidence type="ECO:0000256" key="3">
    <source>
        <dbReference type="ARBA" id="ARBA00022452"/>
    </source>
</evidence>
<dbReference type="Gene3D" id="2.170.130.10">
    <property type="entry name" value="TonB-dependent receptor, plug domain"/>
    <property type="match status" value="1"/>
</dbReference>
<protein>
    <submittedName>
        <fullName evidence="12">TonB-dependent receptor plug</fullName>
    </submittedName>
</protein>
<dbReference type="GO" id="GO:0009279">
    <property type="term" value="C:cell outer membrane"/>
    <property type="evidence" value="ECO:0007669"/>
    <property type="project" value="UniProtKB-SubCell"/>
</dbReference>
<dbReference type="InterPro" id="IPR010917">
    <property type="entry name" value="TonB_rcpt_CS"/>
</dbReference>
<keyword evidence="10" id="KW-0732">Signal</keyword>
<comment type="similarity">
    <text evidence="7">Belongs to the TonB-dependent receptor family.</text>
</comment>
<evidence type="ECO:0000313" key="13">
    <source>
        <dbReference type="Proteomes" id="UP000014115"/>
    </source>
</evidence>
<reference evidence="12 13" key="1">
    <citation type="journal article" date="2012" name="J. Bacteriol.">
        <title>Genome Sequence of Idiomarina xiamenensis Type Strain 10-D-4.</title>
        <authorList>
            <person name="Lai Q."/>
            <person name="Wang L."/>
            <person name="Wang W."/>
            <person name="Shao Z."/>
        </authorList>
    </citation>
    <scope>NUCLEOTIDE SEQUENCE [LARGE SCALE GENOMIC DNA]</scope>
    <source>
        <strain evidence="12 13">10-D-4</strain>
    </source>
</reference>
<dbReference type="Gene3D" id="2.40.170.20">
    <property type="entry name" value="TonB-dependent receptor, beta-barrel domain"/>
    <property type="match status" value="1"/>
</dbReference>
<evidence type="ECO:0000313" key="12">
    <source>
        <dbReference type="EMBL" id="EKE82094.1"/>
    </source>
</evidence>
<sequence>MTNTSFKVTLASLAVAASLSVATPAFAQQPSNILGQVVAQDTQGLTVEAYNAETGFSREISVNDGRFRFPAMPTGVYELRVKRGSEVVATQSVRVSLGSNATPTIRVEQQSAMETIQVTGARVSNVDVTTTDSGLVVGEVELDKLPVGRDLTSVALLAPGTVRGDDGFGDAASFGGASIAENSCYINGLEVTDTRQGLGCGSVPFEFYKEFQVKTGGMSPKYGRATGGVINAVTKSGTNAWEFSAVSYFEPSGLREDGEISRGNDGVGNVFRDNSVSDSEEYSVSLTASGPIIKDKLFIYALVNPRSVEKHYAEVSSGTDAQFLADSVYREEKADGGDNLFWGAKIDWDISPEHRLSYFGYSDERTTSRDIYRFDANTSSIGDYVGQSLIERGGTAHSLSYTGYWSDSLTVSALAGRIETQYGSQPSDLDCPSVSDAREVDDLAQGCGPGGSYGENSDENTQYRLDLEYYIGDHTLRAGYDYQERESVNITAPAGGHNWTYKTLGTGATIQGDVYTNTTGAPLDYVEDRIFEGGGSFSSELSAFYIEDAWQITDRVLLNIGIRKDKFEGTATNGNLLYSFNTDIAPRLGISWDVFGTGDTKIYATWGEYYLPIANNTIYRSGSGISDTTTYYTFDSIDPTTGEPIGFSPIAGSVEDSTVTNSIATPPPKDTFQAQEADPFAREEFILGFEQSINEDLALSVRGTYREVTSALDDYCGRYAYPYCILLNPGEDSSWYKDGYYWNGSEFDESKLPLNDGVRDEGSLTMHPNDTTIQLPKANNEYLAVQTELKYRIENFRLNFLYTWSRSTGNFEGAVKSDIDQADPGVTQDFDFPALMDGAYGYQPNDRRHVFKVFGSYDINDNWTVGFNGSLSSGRPISAFGQGYPSDDPNIYGSYGDTFYIADCDDATDTCTYTQVPRGTAGRTPWTFNVDASVAYNFSVSGVDMKASLDVFNIFNTQEATAVNEHYESSEGVRNQYYKAAYSWQTPRYVRLGFEARF</sequence>
<name>K2KHF0_9GAMM</name>
<dbReference type="SUPFAM" id="SSF49452">
    <property type="entry name" value="Starch-binding domain-like"/>
    <property type="match status" value="1"/>
</dbReference>
<gene>
    <name evidence="12" type="ORF">A10D4_09964</name>
</gene>
<dbReference type="OrthoDB" id="9768147at2"/>
<evidence type="ECO:0000256" key="10">
    <source>
        <dbReference type="SAM" id="SignalP"/>
    </source>
</evidence>
<keyword evidence="4 7" id="KW-0812">Transmembrane</keyword>
<dbReference type="InterPro" id="IPR010916">
    <property type="entry name" value="TonB_box_CS"/>
</dbReference>
<comment type="subcellular location">
    <subcellularLocation>
        <location evidence="1 7">Cell outer membrane</location>
        <topology evidence="1 7">Multi-pass membrane protein</topology>
    </subcellularLocation>
</comment>
<organism evidence="12 13">
    <name type="scientific">Idiomarina xiamenensis 10-D-4</name>
    <dbReference type="NCBI Taxonomy" id="740709"/>
    <lineage>
        <taxon>Bacteria</taxon>
        <taxon>Pseudomonadati</taxon>
        <taxon>Pseudomonadota</taxon>
        <taxon>Gammaproteobacteria</taxon>
        <taxon>Alteromonadales</taxon>
        <taxon>Idiomarinaceae</taxon>
        <taxon>Idiomarina</taxon>
    </lineage>
</organism>
<keyword evidence="2 7" id="KW-0813">Transport</keyword>
<dbReference type="EMBL" id="AMRG01000012">
    <property type="protein sequence ID" value="EKE82094.1"/>
    <property type="molecule type" value="Genomic_DNA"/>
</dbReference>
<dbReference type="STRING" id="740709.A10D4_09964"/>
<evidence type="ECO:0000256" key="4">
    <source>
        <dbReference type="ARBA" id="ARBA00022692"/>
    </source>
</evidence>
<feature type="chain" id="PRO_5003859974" evidence="10">
    <location>
        <begin position="28"/>
        <end position="998"/>
    </location>
</feature>
<evidence type="ECO:0000256" key="1">
    <source>
        <dbReference type="ARBA" id="ARBA00004571"/>
    </source>
</evidence>
<dbReference type="GO" id="GO:0030246">
    <property type="term" value="F:carbohydrate binding"/>
    <property type="evidence" value="ECO:0007669"/>
    <property type="project" value="InterPro"/>
</dbReference>
<dbReference type="PROSITE" id="PS52016">
    <property type="entry name" value="TONB_DEPENDENT_REC_3"/>
    <property type="match status" value="1"/>
</dbReference>
<evidence type="ECO:0000256" key="5">
    <source>
        <dbReference type="ARBA" id="ARBA00023136"/>
    </source>
</evidence>
<keyword evidence="3 7" id="KW-1134">Transmembrane beta strand</keyword>
<keyword evidence="13" id="KW-1185">Reference proteome</keyword>
<dbReference type="Pfam" id="PF25183">
    <property type="entry name" value="OMP_b-brl_4"/>
    <property type="match status" value="1"/>
</dbReference>
<accession>K2KHF0</accession>
<dbReference type="GO" id="GO:0015344">
    <property type="term" value="F:siderophore uptake transmembrane transporter activity"/>
    <property type="evidence" value="ECO:0007669"/>
    <property type="project" value="TreeGrafter"/>
</dbReference>
<dbReference type="InterPro" id="IPR013784">
    <property type="entry name" value="Carb-bd-like_fold"/>
</dbReference>
<dbReference type="InterPro" id="IPR036942">
    <property type="entry name" value="Beta-barrel_TonB_sf"/>
</dbReference>
<evidence type="ECO:0000256" key="6">
    <source>
        <dbReference type="ARBA" id="ARBA00023237"/>
    </source>
</evidence>
<dbReference type="InterPro" id="IPR057601">
    <property type="entry name" value="Oar-like_b-barrel"/>
</dbReference>
<feature type="short sequence motif" description="TonB box" evidence="8">
    <location>
        <begin position="115"/>
        <end position="121"/>
    </location>
</feature>
<evidence type="ECO:0000256" key="8">
    <source>
        <dbReference type="PROSITE-ProRule" id="PRU10143"/>
    </source>
</evidence>
<dbReference type="PROSITE" id="PS01156">
    <property type="entry name" value="TONB_DEPENDENT_REC_2"/>
    <property type="match status" value="1"/>
</dbReference>
<keyword evidence="5 7" id="KW-0472">Membrane</keyword>
<evidence type="ECO:0000259" key="11">
    <source>
        <dbReference type="Pfam" id="PF25183"/>
    </source>
</evidence>
<comment type="caution">
    <text evidence="12">The sequence shown here is derived from an EMBL/GenBank/DDBJ whole genome shotgun (WGS) entry which is preliminary data.</text>
</comment>
<dbReference type="eggNOG" id="COG4771">
    <property type="taxonomic scope" value="Bacteria"/>
</dbReference>
<feature type="domain" description="TonB-dependent transporter Oar-like beta-barrel" evidence="11">
    <location>
        <begin position="572"/>
        <end position="970"/>
    </location>
</feature>
<dbReference type="GO" id="GO:0044718">
    <property type="term" value="P:siderophore transmembrane transport"/>
    <property type="evidence" value="ECO:0007669"/>
    <property type="project" value="TreeGrafter"/>
</dbReference>
<dbReference type="Gene3D" id="2.60.40.1120">
    <property type="entry name" value="Carboxypeptidase-like, regulatory domain"/>
    <property type="match status" value="1"/>
</dbReference>
<evidence type="ECO:0000256" key="7">
    <source>
        <dbReference type="PROSITE-ProRule" id="PRU01360"/>
    </source>
</evidence>
<dbReference type="AlphaFoldDB" id="K2KHF0"/>
<keyword evidence="12" id="KW-0675">Receptor</keyword>
<proteinExistence type="inferred from homology"/>
<dbReference type="RefSeq" id="WP_008489296.1">
    <property type="nucleotide sequence ID" value="NZ_AMRG01000012.1"/>
</dbReference>